<dbReference type="EMBL" id="MNCJ02000325">
    <property type="protein sequence ID" value="KAF5787574.1"/>
    <property type="molecule type" value="Genomic_DNA"/>
</dbReference>
<dbReference type="GO" id="GO:0005662">
    <property type="term" value="C:DNA replication factor A complex"/>
    <property type="evidence" value="ECO:0000318"/>
    <property type="project" value="GO_Central"/>
</dbReference>
<accession>A0A9K3I094</accession>
<feature type="region of interest" description="Disordered" evidence="1">
    <location>
        <begin position="343"/>
        <end position="375"/>
    </location>
</feature>
<gene>
    <name evidence="3" type="ORF">HanXRQr2_Chr10g0454341</name>
</gene>
<dbReference type="InterPro" id="IPR012340">
    <property type="entry name" value="NA-bd_OB-fold"/>
</dbReference>
<dbReference type="GO" id="GO:0000724">
    <property type="term" value="P:double-strand break repair via homologous recombination"/>
    <property type="evidence" value="ECO:0000318"/>
    <property type="project" value="GO_Central"/>
</dbReference>
<dbReference type="SUPFAM" id="SSF50249">
    <property type="entry name" value="Nucleic acid-binding proteins"/>
    <property type="match status" value="1"/>
</dbReference>
<reference evidence="3" key="1">
    <citation type="journal article" date="2017" name="Nature">
        <title>The sunflower genome provides insights into oil metabolism, flowering and Asterid evolution.</title>
        <authorList>
            <person name="Badouin H."/>
            <person name="Gouzy J."/>
            <person name="Grassa C.J."/>
            <person name="Murat F."/>
            <person name="Staton S.E."/>
            <person name="Cottret L."/>
            <person name="Lelandais-Briere C."/>
            <person name="Owens G.L."/>
            <person name="Carrere S."/>
            <person name="Mayjonade B."/>
            <person name="Legrand L."/>
            <person name="Gill N."/>
            <person name="Kane N.C."/>
            <person name="Bowers J.E."/>
            <person name="Hubner S."/>
            <person name="Bellec A."/>
            <person name="Berard A."/>
            <person name="Berges H."/>
            <person name="Blanchet N."/>
            <person name="Boniface M.C."/>
            <person name="Brunel D."/>
            <person name="Catrice O."/>
            <person name="Chaidir N."/>
            <person name="Claudel C."/>
            <person name="Donnadieu C."/>
            <person name="Faraut T."/>
            <person name="Fievet G."/>
            <person name="Helmstetter N."/>
            <person name="King M."/>
            <person name="Knapp S.J."/>
            <person name="Lai Z."/>
            <person name="Le Paslier M.C."/>
            <person name="Lippi Y."/>
            <person name="Lorenzon L."/>
            <person name="Mandel J.R."/>
            <person name="Marage G."/>
            <person name="Marchand G."/>
            <person name="Marquand E."/>
            <person name="Bret-Mestries E."/>
            <person name="Morien E."/>
            <person name="Nambeesan S."/>
            <person name="Nguyen T."/>
            <person name="Pegot-Espagnet P."/>
            <person name="Pouilly N."/>
            <person name="Raftis F."/>
            <person name="Sallet E."/>
            <person name="Schiex T."/>
            <person name="Thomas J."/>
            <person name="Vandecasteele C."/>
            <person name="Vares D."/>
            <person name="Vear F."/>
            <person name="Vautrin S."/>
            <person name="Crespi M."/>
            <person name="Mangin B."/>
            <person name="Burke J.M."/>
            <person name="Salse J."/>
            <person name="Munos S."/>
            <person name="Vincourt P."/>
            <person name="Rieseberg L.H."/>
            <person name="Langlade N.B."/>
        </authorList>
    </citation>
    <scope>NUCLEOTIDE SEQUENCE</scope>
    <source>
        <tissue evidence="3">Leaves</tissue>
    </source>
</reference>
<dbReference type="GO" id="GO:0006260">
    <property type="term" value="P:DNA replication"/>
    <property type="evidence" value="ECO:0000318"/>
    <property type="project" value="GO_Central"/>
</dbReference>
<evidence type="ECO:0000313" key="4">
    <source>
        <dbReference type="Proteomes" id="UP000215914"/>
    </source>
</evidence>
<dbReference type="GO" id="GO:0007004">
    <property type="term" value="P:telomere maintenance via telomerase"/>
    <property type="evidence" value="ECO:0000318"/>
    <property type="project" value="GO_Central"/>
</dbReference>
<dbReference type="AlphaFoldDB" id="A0A9K3I094"/>
<keyword evidence="4" id="KW-1185">Reference proteome</keyword>
<evidence type="ECO:0000256" key="1">
    <source>
        <dbReference type="SAM" id="MobiDB-lite"/>
    </source>
</evidence>
<reference evidence="3" key="2">
    <citation type="submission" date="2020-06" db="EMBL/GenBank/DDBJ databases">
        <title>Helianthus annuus Genome sequencing and assembly Release 2.</title>
        <authorList>
            <person name="Gouzy J."/>
            <person name="Langlade N."/>
            <person name="Munos S."/>
        </authorList>
    </citation>
    <scope>NUCLEOTIDE SEQUENCE</scope>
    <source>
        <tissue evidence="3">Leaves</tissue>
    </source>
</reference>
<dbReference type="GO" id="GO:0051321">
    <property type="term" value="P:meiotic cell cycle"/>
    <property type="evidence" value="ECO:0000318"/>
    <property type="project" value="GO_Central"/>
</dbReference>
<dbReference type="Gramene" id="mRNA:HanXRQr2_Chr10g0454341">
    <property type="protein sequence ID" value="mRNA:HanXRQr2_Chr10g0454341"/>
    <property type="gene ID" value="HanXRQr2_Chr10g0454341"/>
</dbReference>
<dbReference type="PANTHER" id="PTHR47165">
    <property type="entry name" value="OS03G0429900 PROTEIN"/>
    <property type="match status" value="1"/>
</dbReference>
<name>A0A9K3I094_HELAN</name>
<dbReference type="GO" id="GO:0043047">
    <property type="term" value="F:single-stranded telomeric DNA binding"/>
    <property type="evidence" value="ECO:0000318"/>
    <property type="project" value="GO_Central"/>
</dbReference>
<comment type="caution">
    <text evidence="3">The sequence shown here is derived from an EMBL/GenBank/DDBJ whole genome shotgun (WGS) entry which is preliminary data.</text>
</comment>
<dbReference type="Gene3D" id="2.40.50.140">
    <property type="entry name" value="Nucleic acid-binding proteins"/>
    <property type="match status" value="2"/>
</dbReference>
<organism evidence="3 4">
    <name type="scientific">Helianthus annuus</name>
    <name type="common">Common sunflower</name>
    <dbReference type="NCBI Taxonomy" id="4232"/>
    <lineage>
        <taxon>Eukaryota</taxon>
        <taxon>Viridiplantae</taxon>
        <taxon>Streptophyta</taxon>
        <taxon>Embryophyta</taxon>
        <taxon>Tracheophyta</taxon>
        <taxon>Spermatophyta</taxon>
        <taxon>Magnoliopsida</taxon>
        <taxon>eudicotyledons</taxon>
        <taxon>Gunneridae</taxon>
        <taxon>Pentapetalae</taxon>
        <taxon>asterids</taxon>
        <taxon>campanulids</taxon>
        <taxon>Asterales</taxon>
        <taxon>Asteraceae</taxon>
        <taxon>Asteroideae</taxon>
        <taxon>Heliantheae alliance</taxon>
        <taxon>Heliantheae</taxon>
        <taxon>Helianthus</taxon>
    </lineage>
</organism>
<dbReference type="InterPro" id="IPR013955">
    <property type="entry name" value="Rep_factor-A_C"/>
</dbReference>
<feature type="compositionally biased region" description="Polar residues" evidence="1">
    <location>
        <begin position="365"/>
        <end position="375"/>
    </location>
</feature>
<evidence type="ECO:0000313" key="3">
    <source>
        <dbReference type="EMBL" id="KAF5787574.1"/>
    </source>
</evidence>
<sequence length="375" mass="42248">MGIQAFVKGKNCKTLDSKLCLQTCYQIKGYGCTDPDNFTNTLTHPATMNLGNATVITSIPDNENIPKQYFELATRRRMEVQAKTEGIVDKKTHENRPYVVLSLKDCSNQDVTVALWEEIATVKSRFNRAEIEAGAAPVILAMTGLKAKTYYGKYKNSDMQNWEITTPTDLEVPISHLLQSNASIIVSTSLSPYLYTPSNMYYRMYKMQGKSFIIRGKITEIMSYNDWYYTACPKCRQTVLQTGSNLVCVDDGNLDKAVCMYRIPVKISDKTGTITGTIFDRAANQLLQQTCEEALTKQNLTQQLQSMENKEAKFQIQVQPDLKNRSIRCTINNANYLHTETTYHTSTSTPPITTPQPVTPPPKGQNINYLSLNMS</sequence>
<evidence type="ECO:0000259" key="2">
    <source>
        <dbReference type="Pfam" id="PF08646"/>
    </source>
</evidence>
<feature type="domain" description="Replication factor A C-terminal" evidence="2">
    <location>
        <begin position="213"/>
        <end position="332"/>
    </location>
</feature>
<dbReference type="GO" id="GO:0006289">
    <property type="term" value="P:nucleotide-excision repair"/>
    <property type="evidence" value="ECO:0000318"/>
    <property type="project" value="GO_Central"/>
</dbReference>
<dbReference type="Pfam" id="PF08646">
    <property type="entry name" value="Rep_fac-A_C"/>
    <property type="match status" value="1"/>
</dbReference>
<dbReference type="PANTHER" id="PTHR47165:SF4">
    <property type="entry name" value="OS03G0429900 PROTEIN"/>
    <property type="match status" value="1"/>
</dbReference>
<feature type="compositionally biased region" description="Pro residues" evidence="1">
    <location>
        <begin position="352"/>
        <end position="363"/>
    </location>
</feature>
<dbReference type="GO" id="GO:0003684">
    <property type="term" value="F:damaged DNA binding"/>
    <property type="evidence" value="ECO:0000318"/>
    <property type="project" value="GO_Central"/>
</dbReference>
<proteinExistence type="predicted"/>
<protein>
    <submittedName>
        <fullName evidence="3">Nucleic acid-binding, replication factor A</fullName>
    </submittedName>
</protein>
<dbReference type="Proteomes" id="UP000215914">
    <property type="component" value="Unassembled WGS sequence"/>
</dbReference>